<dbReference type="VEuPathDB" id="FungiDB:Z520_02408"/>
<protein>
    <recommendedName>
        <fullName evidence="8">FAD/NAD(P)-binding domain-containing protein</fullName>
    </recommendedName>
</protein>
<reference evidence="6 7" key="1">
    <citation type="submission" date="2015-01" db="EMBL/GenBank/DDBJ databases">
        <title>The Genome Sequence of Fonsecaea multimorphosa CBS 102226.</title>
        <authorList>
            <consortium name="The Broad Institute Genomics Platform"/>
            <person name="Cuomo C."/>
            <person name="de Hoog S."/>
            <person name="Gorbushina A."/>
            <person name="Stielow B."/>
            <person name="Teixiera M."/>
            <person name="Abouelleil A."/>
            <person name="Chapman S.B."/>
            <person name="Priest M."/>
            <person name="Young S.K."/>
            <person name="Wortman J."/>
            <person name="Nusbaum C."/>
            <person name="Birren B."/>
        </authorList>
    </citation>
    <scope>NUCLEOTIDE SEQUENCE [LARGE SCALE GENOMIC DNA]</scope>
    <source>
        <strain evidence="6 7">CBS 102226</strain>
    </source>
</reference>
<dbReference type="Pfam" id="PF00743">
    <property type="entry name" value="FMO-like"/>
    <property type="match status" value="1"/>
</dbReference>
<comment type="cofactor">
    <cofactor evidence="1">
        <name>FAD</name>
        <dbReference type="ChEBI" id="CHEBI:57692"/>
    </cofactor>
</comment>
<dbReference type="GO" id="GO:0050661">
    <property type="term" value="F:NADP binding"/>
    <property type="evidence" value="ECO:0007669"/>
    <property type="project" value="InterPro"/>
</dbReference>
<dbReference type="Gene3D" id="3.50.50.60">
    <property type="entry name" value="FAD/NAD(P)-binding domain"/>
    <property type="match status" value="2"/>
</dbReference>
<evidence type="ECO:0008006" key="8">
    <source>
        <dbReference type="Google" id="ProtNLM"/>
    </source>
</evidence>
<keyword evidence="5" id="KW-0560">Oxidoreductase</keyword>
<accession>A0A0D2KFK5</accession>
<dbReference type="PRINTS" id="PR00370">
    <property type="entry name" value="FMOXYGENASE"/>
</dbReference>
<dbReference type="AlphaFoldDB" id="A0A0D2KFK5"/>
<evidence type="ECO:0000256" key="3">
    <source>
        <dbReference type="ARBA" id="ARBA00022630"/>
    </source>
</evidence>
<dbReference type="EMBL" id="KN848064">
    <property type="protein sequence ID" value="KIY02270.1"/>
    <property type="molecule type" value="Genomic_DNA"/>
</dbReference>
<comment type="similarity">
    <text evidence="2">Belongs to the FAD-binding monooxygenase family.</text>
</comment>
<proteinExistence type="inferred from homology"/>
<evidence type="ECO:0000313" key="6">
    <source>
        <dbReference type="EMBL" id="KIY02270.1"/>
    </source>
</evidence>
<evidence type="ECO:0000256" key="5">
    <source>
        <dbReference type="ARBA" id="ARBA00023002"/>
    </source>
</evidence>
<organism evidence="6 7">
    <name type="scientific">Fonsecaea multimorphosa CBS 102226</name>
    <dbReference type="NCBI Taxonomy" id="1442371"/>
    <lineage>
        <taxon>Eukaryota</taxon>
        <taxon>Fungi</taxon>
        <taxon>Dikarya</taxon>
        <taxon>Ascomycota</taxon>
        <taxon>Pezizomycotina</taxon>
        <taxon>Eurotiomycetes</taxon>
        <taxon>Chaetothyriomycetidae</taxon>
        <taxon>Chaetothyriales</taxon>
        <taxon>Herpotrichiellaceae</taxon>
        <taxon>Fonsecaea</taxon>
    </lineage>
</organism>
<evidence type="ECO:0000313" key="7">
    <source>
        <dbReference type="Proteomes" id="UP000053411"/>
    </source>
</evidence>
<dbReference type="InterPro" id="IPR020946">
    <property type="entry name" value="Flavin_mOase-like"/>
</dbReference>
<gene>
    <name evidence="6" type="ORF">Z520_02408</name>
</gene>
<evidence type="ECO:0000256" key="2">
    <source>
        <dbReference type="ARBA" id="ARBA00010139"/>
    </source>
</evidence>
<dbReference type="Proteomes" id="UP000053411">
    <property type="component" value="Unassembled WGS sequence"/>
</dbReference>
<keyword evidence="7" id="KW-1185">Reference proteome</keyword>
<dbReference type="GeneID" id="27708154"/>
<name>A0A0D2KFK5_9EURO</name>
<keyword evidence="3" id="KW-0285">Flavoprotein</keyword>
<dbReference type="OrthoDB" id="74360at2759"/>
<dbReference type="PANTHER" id="PTHR42877">
    <property type="entry name" value="L-ORNITHINE N(5)-MONOOXYGENASE-RELATED"/>
    <property type="match status" value="1"/>
</dbReference>
<dbReference type="InterPro" id="IPR000960">
    <property type="entry name" value="Flavin_mOase"/>
</dbReference>
<sequence>MTDTQTNTTVEPDAPNFVPDSQYLLENPLGTTRHIRIITIGAGASGLNMIRALRKHLDNYEHVVYEKNPDVGGTWYENRYPGCKCDVPSHNYQFTWRHNPEWSGFYVGAPEIQQYFRKLADEEKMWDSIRLSHQVVRAEWNEDEGMWCVNVKNLQTEEIFEDKCHFLLDASGVLNKWKWPDIEGLHTFKGGLVHSANWPEELNYANKRVAVIGNGSSGVQIVTEIQPVVKQLVHSLRSANWVVPSMRETILAQIQDEDLLEKLAIKQNDFTPEQIHLFKENPELYLRLIKAADRVFNDKYKVLISSSKEASEMKQKLKIFMAELLEGDEHLSDVLIPDFPVGCRRLVPSLGYLEALHKENVKVITEGIAKIVPEGLITTSGEMIPVDIIVCATGFDTSFRPKYPVIGRYDDLRERWAKQDAHAYFSFAVPGMPNYWMFLGPNAPAGHGSILNITEHIAKLMVKILRKCQTQNIKALAPKEEVVKEYVEHVDAFMPRTAWAGNCRSWFKNGRSSGSVTVLHPGSRIHFFHTLDEFRGEDFDLTLWTKNRFQYLGNGSSTRELNGNDPTYYWDYPDQLHYE</sequence>
<keyword evidence="4" id="KW-0274">FAD</keyword>
<evidence type="ECO:0000256" key="1">
    <source>
        <dbReference type="ARBA" id="ARBA00001974"/>
    </source>
</evidence>
<dbReference type="SUPFAM" id="SSF51905">
    <property type="entry name" value="FAD/NAD(P)-binding domain"/>
    <property type="match status" value="2"/>
</dbReference>
<dbReference type="RefSeq" id="XP_016636392.1">
    <property type="nucleotide sequence ID" value="XM_016772922.1"/>
</dbReference>
<dbReference type="InterPro" id="IPR036188">
    <property type="entry name" value="FAD/NAD-bd_sf"/>
</dbReference>
<dbReference type="GO" id="GO:0050660">
    <property type="term" value="F:flavin adenine dinucleotide binding"/>
    <property type="evidence" value="ECO:0007669"/>
    <property type="project" value="InterPro"/>
</dbReference>
<evidence type="ECO:0000256" key="4">
    <source>
        <dbReference type="ARBA" id="ARBA00022827"/>
    </source>
</evidence>
<dbReference type="GO" id="GO:0004499">
    <property type="term" value="F:N,N-dimethylaniline monooxygenase activity"/>
    <property type="evidence" value="ECO:0007669"/>
    <property type="project" value="InterPro"/>
</dbReference>
<dbReference type="InterPro" id="IPR051209">
    <property type="entry name" value="FAD-bind_Monooxygenase_sf"/>
</dbReference>
<dbReference type="PANTHER" id="PTHR42877:SF12">
    <property type="entry name" value="MONOOXYGENASE"/>
    <property type="match status" value="1"/>
</dbReference>